<keyword evidence="2 5" id="KW-0132">Cell division</keyword>
<dbReference type="Pfam" id="PF11983">
    <property type="entry name" value="FtsA_C"/>
    <property type="match status" value="1"/>
</dbReference>
<dbReference type="Gene3D" id="3.30.1490.110">
    <property type="match status" value="1"/>
</dbReference>
<evidence type="ECO:0000256" key="3">
    <source>
        <dbReference type="ARBA" id="ARBA00023136"/>
    </source>
</evidence>
<accession>A0ABW1R0E6</accession>
<dbReference type="PIRSF" id="PIRSF003101">
    <property type="entry name" value="FtsA"/>
    <property type="match status" value="1"/>
</dbReference>
<dbReference type="InterPro" id="IPR003494">
    <property type="entry name" value="SHS2_FtsA"/>
</dbReference>
<dbReference type="CDD" id="cd24048">
    <property type="entry name" value="ASKHA_NBD_FtsA"/>
    <property type="match status" value="1"/>
</dbReference>
<evidence type="ECO:0000256" key="5">
    <source>
        <dbReference type="HAMAP-Rule" id="MF_02033"/>
    </source>
</evidence>
<comment type="similarity">
    <text evidence="5 6">Belongs to the FtsA/MreB family.</text>
</comment>
<dbReference type="Gene3D" id="3.30.420.40">
    <property type="match status" value="2"/>
</dbReference>
<comment type="caution">
    <text evidence="9">The sequence shown here is derived from an EMBL/GenBank/DDBJ whole genome shotgun (WGS) entry which is preliminary data.</text>
</comment>
<dbReference type="InterPro" id="IPR050696">
    <property type="entry name" value="FtsA/MreB"/>
</dbReference>
<keyword evidence="10" id="KW-1185">Reference proteome</keyword>
<dbReference type="NCBIfam" id="TIGR01174">
    <property type="entry name" value="ftsA"/>
    <property type="match status" value="1"/>
</dbReference>
<dbReference type="InterPro" id="IPR020823">
    <property type="entry name" value="Cell_div_FtsA"/>
</dbReference>
<protein>
    <recommendedName>
        <fullName evidence="5 6">Cell division protein FtsA</fullName>
    </recommendedName>
</protein>
<evidence type="ECO:0000256" key="2">
    <source>
        <dbReference type="ARBA" id="ARBA00022618"/>
    </source>
</evidence>
<dbReference type="PANTHER" id="PTHR32432:SF4">
    <property type="entry name" value="CELL DIVISION PROTEIN FTSA"/>
    <property type="match status" value="1"/>
</dbReference>
<dbReference type="InterPro" id="IPR021873">
    <property type="entry name" value="FtsA_C"/>
</dbReference>
<feature type="region of interest" description="Disordered" evidence="7">
    <location>
        <begin position="398"/>
        <end position="439"/>
    </location>
</feature>
<evidence type="ECO:0000256" key="1">
    <source>
        <dbReference type="ARBA" id="ARBA00022475"/>
    </source>
</evidence>
<dbReference type="SMART" id="SM00842">
    <property type="entry name" value="FtsA"/>
    <property type="match status" value="1"/>
</dbReference>
<dbReference type="RefSeq" id="WP_137640346.1">
    <property type="nucleotide sequence ID" value="NZ_BJDK01000018.1"/>
</dbReference>
<dbReference type="SUPFAM" id="SSF53067">
    <property type="entry name" value="Actin-like ATPase domain"/>
    <property type="match status" value="2"/>
</dbReference>
<proteinExistence type="inferred from homology"/>
<keyword evidence="3 5" id="KW-0472">Membrane</keyword>
<comment type="subunit">
    <text evidence="5">Self-interacts. Interacts with FtsZ.</text>
</comment>
<dbReference type="PANTHER" id="PTHR32432">
    <property type="entry name" value="CELL DIVISION PROTEIN FTSA-RELATED"/>
    <property type="match status" value="1"/>
</dbReference>
<name>A0ABW1R0E6_9LACO</name>
<dbReference type="GO" id="GO:0051301">
    <property type="term" value="P:cell division"/>
    <property type="evidence" value="ECO:0007669"/>
    <property type="project" value="UniProtKB-KW"/>
</dbReference>
<dbReference type="InterPro" id="IPR043129">
    <property type="entry name" value="ATPase_NBD"/>
</dbReference>
<evidence type="ECO:0000256" key="7">
    <source>
        <dbReference type="SAM" id="MobiDB-lite"/>
    </source>
</evidence>
<dbReference type="Proteomes" id="UP001596253">
    <property type="component" value="Unassembled WGS sequence"/>
</dbReference>
<feature type="domain" description="SHS2" evidence="8">
    <location>
        <begin position="7"/>
        <end position="194"/>
    </location>
</feature>
<evidence type="ECO:0000259" key="8">
    <source>
        <dbReference type="SMART" id="SM00842"/>
    </source>
</evidence>
<evidence type="ECO:0000313" key="9">
    <source>
        <dbReference type="EMBL" id="MFC6163301.1"/>
    </source>
</evidence>
<dbReference type="HAMAP" id="MF_02033">
    <property type="entry name" value="FtsA"/>
    <property type="match status" value="1"/>
</dbReference>
<keyword evidence="4 5" id="KW-0131">Cell cycle</keyword>
<organism evidence="9 10">
    <name type="scientific">Lactiplantibacillus dongliensis</name>
    <dbReference type="NCBI Taxonomy" id="2559919"/>
    <lineage>
        <taxon>Bacteria</taxon>
        <taxon>Bacillati</taxon>
        <taxon>Bacillota</taxon>
        <taxon>Bacilli</taxon>
        <taxon>Lactobacillales</taxon>
        <taxon>Lactobacillaceae</taxon>
        <taxon>Lactiplantibacillus</taxon>
    </lineage>
</organism>
<dbReference type="Pfam" id="PF14450">
    <property type="entry name" value="FtsA"/>
    <property type="match status" value="1"/>
</dbReference>
<feature type="compositionally biased region" description="Low complexity" evidence="7">
    <location>
        <begin position="400"/>
        <end position="420"/>
    </location>
</feature>
<dbReference type="EMBL" id="JBHSSD010000006">
    <property type="protein sequence ID" value="MFC6163301.1"/>
    <property type="molecule type" value="Genomic_DNA"/>
</dbReference>
<comment type="subcellular location">
    <subcellularLocation>
        <location evidence="5">Cell membrane</location>
        <topology evidence="5">Peripheral membrane protein</topology>
        <orientation evidence="5">Cytoplasmic side</orientation>
    </subcellularLocation>
    <text evidence="5">Localizes to the Z ring in an FtsZ-dependent manner. Targeted to the membrane through a conserved C-terminal amphipathic helix.</text>
</comment>
<reference evidence="10" key="1">
    <citation type="journal article" date="2019" name="Int. J. Syst. Evol. Microbiol.">
        <title>The Global Catalogue of Microorganisms (GCM) 10K type strain sequencing project: providing services to taxonomists for standard genome sequencing and annotation.</title>
        <authorList>
            <consortium name="The Broad Institute Genomics Platform"/>
            <consortium name="The Broad Institute Genome Sequencing Center for Infectious Disease"/>
            <person name="Wu L."/>
            <person name="Ma J."/>
        </authorList>
    </citation>
    <scope>NUCLEOTIDE SEQUENCE [LARGE SCALE GENOMIC DNA]</scope>
    <source>
        <strain evidence="10">CCM 8932</strain>
    </source>
</reference>
<gene>
    <name evidence="5 9" type="primary">ftsA</name>
    <name evidence="9" type="ORF">ACFP3T_01275</name>
</gene>
<keyword evidence="1 5" id="KW-1003">Cell membrane</keyword>
<evidence type="ECO:0000256" key="6">
    <source>
        <dbReference type="PIRNR" id="PIRNR003101"/>
    </source>
</evidence>
<evidence type="ECO:0000313" key="10">
    <source>
        <dbReference type="Proteomes" id="UP001596253"/>
    </source>
</evidence>
<dbReference type="Pfam" id="PF02491">
    <property type="entry name" value="SHS2_FTSA"/>
    <property type="match status" value="1"/>
</dbReference>
<comment type="function">
    <text evidence="5 6">Cell division protein that is involved in the assembly of the Z ring. May serve as a membrane anchor for the Z ring.</text>
</comment>
<sequence>MDNSGIYVGLDIGTTSIKVIVAERVKGQMNVIGVGSERSNGLSRGVIVDIDKAASAIQSAVRQAEEKASIEIKKIIAGVPANLVKIERCRGMIAVADESKEINNEDVQNVAAAALVQSLPPEREVLDVIPDEFVVDGFDGIKDPRGMVGVRLEMHGTLFTGPKTIIHNTRKAIEKAGLQIEQIVIAPLALSSLVLNDGEQDFGSIIVDMGGGQTTAAVIHDHQLKYTYVDQEGGQYITKDISVVLNTSIENAEKLKRDYGNADADQTSDEDEFPVEVVGQSTPTQISEQYLAEIIEARLDQIFDKLKQHLDDIHALDLPGGVVLTGGVAALPGITDLASQLFGTRVRVFTPNQMGLRHPSFDEALAVIKYQAALSEVALLVKSALTGDTRASVALDFSEPAPSQPATGSQAAPAQPAPTKTTKKQPAKQQHPDQESGLSRFKNFFNHFFD</sequence>
<evidence type="ECO:0000256" key="4">
    <source>
        <dbReference type="ARBA" id="ARBA00023306"/>
    </source>
</evidence>